<dbReference type="EMBL" id="FNXY01000004">
    <property type="protein sequence ID" value="SEI95823.1"/>
    <property type="molecule type" value="Genomic_DNA"/>
</dbReference>
<gene>
    <name evidence="2" type="ORF">SAMN04487995_2739</name>
</gene>
<dbReference type="OrthoDB" id="973072at2"/>
<keyword evidence="3" id="KW-1185">Reference proteome</keyword>
<organism evidence="2 3">
    <name type="scientific">Dyadobacter koreensis</name>
    <dbReference type="NCBI Taxonomy" id="408657"/>
    <lineage>
        <taxon>Bacteria</taxon>
        <taxon>Pseudomonadati</taxon>
        <taxon>Bacteroidota</taxon>
        <taxon>Cytophagia</taxon>
        <taxon>Cytophagales</taxon>
        <taxon>Spirosomataceae</taxon>
        <taxon>Dyadobacter</taxon>
    </lineage>
</organism>
<dbReference type="AlphaFoldDB" id="A0A1H6UTT6"/>
<dbReference type="PROSITE" id="PS51257">
    <property type="entry name" value="PROKAR_LIPOPROTEIN"/>
    <property type="match status" value="1"/>
</dbReference>
<evidence type="ECO:0000313" key="3">
    <source>
        <dbReference type="Proteomes" id="UP000199532"/>
    </source>
</evidence>
<accession>A0A1H6UTT6</accession>
<name>A0A1H6UTT6_9BACT</name>
<dbReference type="SUPFAM" id="SSF48452">
    <property type="entry name" value="TPR-like"/>
    <property type="match status" value="1"/>
</dbReference>
<feature type="compositionally biased region" description="Polar residues" evidence="1">
    <location>
        <begin position="316"/>
        <end position="330"/>
    </location>
</feature>
<dbReference type="Pfam" id="PF12771">
    <property type="entry name" value="SusD-like_2"/>
    <property type="match status" value="1"/>
</dbReference>
<dbReference type="InterPro" id="IPR011990">
    <property type="entry name" value="TPR-like_helical_dom_sf"/>
</dbReference>
<dbReference type="STRING" id="408657.SAMN04487995_2739"/>
<reference evidence="2 3" key="1">
    <citation type="submission" date="2016-10" db="EMBL/GenBank/DDBJ databases">
        <authorList>
            <person name="de Groot N.N."/>
        </authorList>
    </citation>
    <scope>NUCLEOTIDE SEQUENCE [LARGE SCALE GENOMIC DNA]</scope>
    <source>
        <strain evidence="2 3">DSM 19938</strain>
    </source>
</reference>
<dbReference type="Gene3D" id="1.25.40.390">
    <property type="match status" value="1"/>
</dbReference>
<dbReference type="RefSeq" id="WP_090335721.1">
    <property type="nucleotide sequence ID" value="NZ_FNXY01000004.1"/>
</dbReference>
<evidence type="ECO:0000256" key="1">
    <source>
        <dbReference type="SAM" id="MobiDB-lite"/>
    </source>
</evidence>
<proteinExistence type="predicted"/>
<dbReference type="InterPro" id="IPR041662">
    <property type="entry name" value="SusD-like_2"/>
</dbReference>
<sequence length="514" mass="56606">MKKIHIYLTVIGLFLGATSCDNGFEDVNKNPVLATTSDPAYLFSNAQFSSALATFHYQSEIVQQINTPYTGVLEGGNHNIVFDPNSNANFNALYLGTGTGNGPVNLLGTVLRLTKDNPLRANIYQMARIWRAYVFMVLVDTYGDVPYFDAGKGYSDGINLPKYDDQKMIYDDILKELDEATRALDATKSIESGDLFYKGNIAQWKKLGNSLLLRAAMRFTKIDEAKAKTYVLKAVDAANGGVMTANTDNALIAFNSTFNSPNANFFQGTERGNVYLGKPFVDYLKTTNDPRSRVIVVKYEFPANPIATAGKEDTDPANQQGAPYGYNESSILTEPNYPGKSGAAFKYSQINRRTLGKIDAPEFFVTFSQTQLLLAEATQRGYITGDVKALYESGVKAHMNQMAQYDALATIPAASQDAYLAANPFSAATALNQINTQYWISSFLNGSEAWANFRRSGFPTLTKNPYPGADPSVKDFIRRLVYPVLEKSVNTANYNAAVARQGPDELGTHIFWDK</sequence>
<feature type="region of interest" description="Disordered" evidence="1">
    <location>
        <begin position="307"/>
        <end position="330"/>
    </location>
</feature>
<dbReference type="Proteomes" id="UP000199532">
    <property type="component" value="Unassembled WGS sequence"/>
</dbReference>
<protein>
    <submittedName>
        <fullName evidence="2">Starch-binding associating with outer membrane</fullName>
    </submittedName>
</protein>
<evidence type="ECO:0000313" key="2">
    <source>
        <dbReference type="EMBL" id="SEI95823.1"/>
    </source>
</evidence>